<accession>A0A0S4XLT1</accession>
<keyword evidence="1 3" id="KW-0378">Hydrolase</keyword>
<protein>
    <submittedName>
        <fullName evidence="3">RNA pyrophosphohydrolase</fullName>
        <ecNumber evidence="3">3.6.1.-</ecNumber>
    </submittedName>
</protein>
<dbReference type="InterPro" id="IPR020084">
    <property type="entry name" value="NUDIX_hydrolase_CS"/>
</dbReference>
<dbReference type="GO" id="GO:0006167">
    <property type="term" value="P:AMP biosynthetic process"/>
    <property type="evidence" value="ECO:0007669"/>
    <property type="project" value="TreeGrafter"/>
</dbReference>
<dbReference type="InterPro" id="IPR051325">
    <property type="entry name" value="Nudix_hydrolase_domain"/>
</dbReference>
<dbReference type="NCBIfam" id="NF001936">
    <property type="entry name" value="PRK00714.1-3"/>
    <property type="match status" value="1"/>
</dbReference>
<dbReference type="EC" id="3.6.1.-" evidence="3"/>
<proteinExistence type="predicted"/>
<dbReference type="NCBIfam" id="NF001938">
    <property type="entry name" value="PRK00714.1-5"/>
    <property type="match status" value="1"/>
</dbReference>
<dbReference type="InterPro" id="IPR015797">
    <property type="entry name" value="NUDIX_hydrolase-like_dom_sf"/>
</dbReference>
<evidence type="ECO:0000313" key="3">
    <source>
        <dbReference type="EMBL" id="CUV65268.1"/>
    </source>
</evidence>
<dbReference type="PROSITE" id="PS00893">
    <property type="entry name" value="NUDIX_BOX"/>
    <property type="match status" value="1"/>
</dbReference>
<evidence type="ECO:0000256" key="1">
    <source>
        <dbReference type="ARBA" id="ARBA00022801"/>
    </source>
</evidence>
<dbReference type="AlphaFoldDB" id="A0A0S4XLT1"/>
<dbReference type="Gene3D" id="3.90.79.10">
    <property type="entry name" value="Nucleoside Triphosphate Pyrophosphohydrolase"/>
    <property type="match status" value="1"/>
</dbReference>
<sequence length="161" mass="19473">MNHKKFKKKRYRQNVAAVILSPKYPDECKFFVGLCKDIKNRWQFPQGGIDGLETPREALLRELEEEIGCNNVEILGEFPEWITYDFPKIKTTKRYPFDGQTQKYFLVRLKNHLDINLNAFEVPEFEDFDFVSYDEVFKKVTYFKRRVYRRVIDYFIQEGFI</sequence>
<feature type="domain" description="Nudix hydrolase" evidence="2">
    <location>
        <begin position="10"/>
        <end position="153"/>
    </location>
</feature>
<dbReference type="SUPFAM" id="SSF55811">
    <property type="entry name" value="Nudix"/>
    <property type="match status" value="1"/>
</dbReference>
<dbReference type="EMBL" id="FAXN01000023">
    <property type="protein sequence ID" value="CUV65268.1"/>
    <property type="molecule type" value="Genomic_DNA"/>
</dbReference>
<reference evidence="3" key="1">
    <citation type="submission" date="2015-11" db="EMBL/GenBank/DDBJ databases">
        <authorList>
            <person name="Zhang Y."/>
            <person name="Guo Z."/>
        </authorList>
    </citation>
    <scope>NUCLEOTIDE SEQUENCE</scope>
    <source>
        <strain evidence="3">BN30871</strain>
    </source>
</reference>
<gene>
    <name evidence="3" type="primary">rppH</name>
    <name evidence="3" type="ORF">BN3087_240007</name>
</gene>
<dbReference type="GO" id="GO:0004081">
    <property type="term" value="F:bis(5'-nucleosyl)-tetraphosphatase (asymmetrical) activity"/>
    <property type="evidence" value="ECO:0007669"/>
    <property type="project" value="TreeGrafter"/>
</dbReference>
<dbReference type="PANTHER" id="PTHR21340">
    <property type="entry name" value="DIADENOSINE 5,5-P1,P4-TETRAPHOSPHATE PYROPHOSPHOHYDROLASE MUTT"/>
    <property type="match status" value="1"/>
</dbReference>
<dbReference type="PROSITE" id="PS51462">
    <property type="entry name" value="NUDIX"/>
    <property type="match status" value="1"/>
</dbReference>
<evidence type="ECO:0000259" key="2">
    <source>
        <dbReference type="PROSITE" id="PS51462"/>
    </source>
</evidence>
<dbReference type="PANTHER" id="PTHR21340:SF0">
    <property type="entry name" value="BIS(5'-NUCLEOSYL)-TETRAPHOSPHATASE [ASYMMETRICAL]"/>
    <property type="match status" value="1"/>
</dbReference>
<dbReference type="GO" id="GO:0006754">
    <property type="term" value="P:ATP biosynthetic process"/>
    <property type="evidence" value="ECO:0007669"/>
    <property type="project" value="TreeGrafter"/>
</dbReference>
<dbReference type="InterPro" id="IPR000086">
    <property type="entry name" value="NUDIX_hydrolase_dom"/>
</dbReference>
<dbReference type="Pfam" id="PF00293">
    <property type="entry name" value="NUDIX"/>
    <property type="match status" value="1"/>
</dbReference>
<name>A0A0S4XLT1_9BACT</name>
<organism evidence="3">
    <name type="scientific">Sulfurovum sp. enrichment culture clone C5</name>
    <dbReference type="NCBI Taxonomy" id="497650"/>
    <lineage>
        <taxon>Bacteria</taxon>
        <taxon>Pseudomonadati</taxon>
        <taxon>Campylobacterota</taxon>
        <taxon>Epsilonproteobacteria</taxon>
        <taxon>Campylobacterales</taxon>
        <taxon>Sulfurovaceae</taxon>
        <taxon>Sulfurovum</taxon>
        <taxon>environmental samples</taxon>
    </lineage>
</organism>